<feature type="domain" description="Carrier" evidence="4">
    <location>
        <begin position="454"/>
        <end position="529"/>
    </location>
</feature>
<dbReference type="GO" id="GO:0016746">
    <property type="term" value="F:acyltransferase activity"/>
    <property type="evidence" value="ECO:0007669"/>
    <property type="project" value="UniProtKB-KW"/>
</dbReference>
<dbReference type="Proteomes" id="UP000838324">
    <property type="component" value="Unassembled WGS sequence"/>
</dbReference>
<dbReference type="InterPro" id="IPR042099">
    <property type="entry name" value="ANL_N_sf"/>
</dbReference>
<dbReference type="PROSITE" id="PS50075">
    <property type="entry name" value="CARRIER"/>
    <property type="match status" value="1"/>
</dbReference>
<dbReference type="InterPro" id="IPR009081">
    <property type="entry name" value="PP-bd_ACP"/>
</dbReference>
<reference evidence="5" key="1">
    <citation type="submission" date="2022-01" db="EMBL/GenBank/DDBJ databases">
        <authorList>
            <person name="Criscuolo A."/>
        </authorList>
    </citation>
    <scope>NUCLEOTIDE SEQUENCE</scope>
    <source>
        <strain evidence="5">CIP111892</strain>
    </source>
</reference>
<keyword evidence="5" id="KW-0808">Transferase</keyword>
<evidence type="ECO:0000256" key="3">
    <source>
        <dbReference type="ARBA" id="ARBA00022737"/>
    </source>
</evidence>
<dbReference type="InterPro" id="IPR036736">
    <property type="entry name" value="ACP-like_sf"/>
</dbReference>
<protein>
    <submittedName>
        <fullName evidence="5">Plipastatin synthase subunit C</fullName>
        <ecNumber evidence="5">2.3.1.-</ecNumber>
    </submittedName>
</protein>
<gene>
    <name evidence="5" type="primary">ppsC_1</name>
    <name evidence="5" type="ORF">PAECIP111892_02352</name>
</gene>
<keyword evidence="1" id="KW-0596">Phosphopantetheine</keyword>
<dbReference type="SMART" id="SM00823">
    <property type="entry name" value="PKS_PP"/>
    <property type="match status" value="1"/>
</dbReference>
<keyword evidence="2" id="KW-0597">Phosphoprotein</keyword>
<accession>A0ABM9BX69</accession>
<comment type="caution">
    <text evidence="5">The sequence shown here is derived from an EMBL/GenBank/DDBJ whole genome shotgun (WGS) entry which is preliminary data.</text>
</comment>
<dbReference type="PANTHER" id="PTHR45527">
    <property type="entry name" value="NONRIBOSOMAL PEPTIDE SYNTHETASE"/>
    <property type="match status" value="1"/>
</dbReference>
<dbReference type="PROSITE" id="PS00455">
    <property type="entry name" value="AMP_BINDING"/>
    <property type="match status" value="1"/>
</dbReference>
<dbReference type="InterPro" id="IPR000873">
    <property type="entry name" value="AMP-dep_synth/lig_dom"/>
</dbReference>
<evidence type="ECO:0000259" key="4">
    <source>
        <dbReference type="PROSITE" id="PS50075"/>
    </source>
</evidence>
<keyword evidence="5" id="KW-0012">Acyltransferase</keyword>
<dbReference type="RefSeq" id="WP_236332936.1">
    <property type="nucleotide sequence ID" value="NZ_CAKMMG010000001.1"/>
</dbReference>
<dbReference type="InterPro" id="IPR020806">
    <property type="entry name" value="PKS_PP-bd"/>
</dbReference>
<keyword evidence="6" id="KW-1185">Reference proteome</keyword>
<evidence type="ECO:0000256" key="1">
    <source>
        <dbReference type="ARBA" id="ARBA00022450"/>
    </source>
</evidence>
<evidence type="ECO:0000313" key="5">
    <source>
        <dbReference type="EMBL" id="CAH1196864.1"/>
    </source>
</evidence>
<dbReference type="Gene3D" id="3.40.50.12780">
    <property type="entry name" value="N-terminal domain of ligase-like"/>
    <property type="match status" value="1"/>
</dbReference>
<dbReference type="EMBL" id="CAKMMG010000001">
    <property type="protein sequence ID" value="CAH1196864.1"/>
    <property type="molecule type" value="Genomic_DNA"/>
</dbReference>
<evidence type="ECO:0000313" key="6">
    <source>
        <dbReference type="Proteomes" id="UP000838324"/>
    </source>
</evidence>
<evidence type="ECO:0000256" key="2">
    <source>
        <dbReference type="ARBA" id="ARBA00022553"/>
    </source>
</evidence>
<dbReference type="Gene3D" id="1.10.1200.10">
    <property type="entry name" value="ACP-like"/>
    <property type="match status" value="1"/>
</dbReference>
<name>A0ABM9BX69_9BACL</name>
<dbReference type="EC" id="2.3.1.-" evidence="5"/>
<dbReference type="Pfam" id="PF00501">
    <property type="entry name" value="AMP-binding"/>
    <property type="match status" value="1"/>
</dbReference>
<dbReference type="InterPro" id="IPR045851">
    <property type="entry name" value="AMP-bd_C_sf"/>
</dbReference>
<dbReference type="InterPro" id="IPR020845">
    <property type="entry name" value="AMP-binding_CS"/>
</dbReference>
<sequence>MNNILGILGENMRKYRDKVAIAESSRSITYGDLNALSNIYLQQLQVKGVQAHDVVAIELERSIEAIAAMVAVLKAGAAYTVINKDYPEGRKQSMRETIQVKATINEVLQPVPGLREVWDFPARTPEQLCYIVFTSGTTSTPKAVGIPDRGVLRLLGDERLGLAPDKIISHISPLEFDASIIEIWGGLLSGMTISLLSKTEILNIYHVEKRISQGIDVMWITCSLFNFWVDKKPEMFKSLSRVIVGGEQLSLSHVNEVLKHTTVVNGYGPTENTVFTTLDVMEQGSVMQEIAIGTAIHGTLTHIVDEQGQSAAEGELYASGLGVALGYLGNSEKTKEAFIQWQGQEVYKTGDLVRVNAEGKIVYLGRKDTQVKINGYRIDLQEIEYTVRAQGIQNCHAFVRDKKIYLAVTTRSENIAQVLKQLLPIYMIPSKIVYVHEIPLTANGKTDTKTLYENHFLSKNKKLSLILQQYLPGAALNEQTNIFEQGVDSVTVWEIAREINQQFNADISFFDVFEHPSIEQLSNMLGEEHYAANYL</sequence>
<dbReference type="Gene3D" id="3.30.300.30">
    <property type="match status" value="1"/>
</dbReference>
<dbReference type="SUPFAM" id="SSF47336">
    <property type="entry name" value="ACP-like"/>
    <property type="match status" value="1"/>
</dbReference>
<dbReference type="SUPFAM" id="SSF56801">
    <property type="entry name" value="Acetyl-CoA synthetase-like"/>
    <property type="match status" value="1"/>
</dbReference>
<organism evidence="5 6">
    <name type="scientific">Paenibacillus auburnensis</name>
    <dbReference type="NCBI Taxonomy" id="2905649"/>
    <lineage>
        <taxon>Bacteria</taxon>
        <taxon>Bacillati</taxon>
        <taxon>Bacillota</taxon>
        <taxon>Bacilli</taxon>
        <taxon>Bacillales</taxon>
        <taxon>Paenibacillaceae</taxon>
        <taxon>Paenibacillus</taxon>
    </lineage>
</organism>
<dbReference type="Pfam" id="PF00550">
    <property type="entry name" value="PP-binding"/>
    <property type="match status" value="1"/>
</dbReference>
<keyword evidence="3" id="KW-0677">Repeat</keyword>
<dbReference type="PANTHER" id="PTHR45527:SF1">
    <property type="entry name" value="FATTY ACID SYNTHASE"/>
    <property type="match status" value="1"/>
</dbReference>
<proteinExistence type="predicted"/>